<evidence type="ECO:0000256" key="3">
    <source>
        <dbReference type="ARBA" id="ARBA00005753"/>
    </source>
</evidence>
<dbReference type="GO" id="GO:0004862">
    <property type="term" value="F:cAMP-dependent protein kinase inhibitor activity"/>
    <property type="evidence" value="ECO:0007669"/>
    <property type="project" value="TreeGrafter"/>
</dbReference>
<evidence type="ECO:0000256" key="10">
    <source>
        <dbReference type="ARBA" id="ARBA00023136"/>
    </source>
</evidence>
<feature type="coiled-coil region" evidence="14">
    <location>
        <begin position="11"/>
        <end position="52"/>
    </location>
</feature>
<organism>
    <name type="scientific">Pediculus humanus subsp. corporis</name>
    <name type="common">Body louse</name>
    <dbReference type="NCBI Taxonomy" id="121224"/>
    <lineage>
        <taxon>Eukaryota</taxon>
        <taxon>Metazoa</taxon>
        <taxon>Ecdysozoa</taxon>
        <taxon>Arthropoda</taxon>
        <taxon>Hexapoda</taxon>
        <taxon>Insecta</taxon>
        <taxon>Pterygota</taxon>
        <taxon>Neoptera</taxon>
        <taxon>Paraneoptera</taxon>
        <taxon>Psocodea</taxon>
        <taxon>Troctomorpha</taxon>
        <taxon>Phthiraptera</taxon>
        <taxon>Anoplura</taxon>
        <taxon>Pediculidae</taxon>
        <taxon>Pediculus</taxon>
    </lineage>
</organism>
<name>E0VGN9_PEDHC</name>
<dbReference type="Proteomes" id="UP000009046">
    <property type="component" value="Unassembled WGS sequence"/>
</dbReference>
<sequence length="181" mass="20871">MATVQELKILLNQKLDDINKKDEMIKFLEQEMDEKDALIRHLKNEIDKFKQVVRPLTKEIVNRRKCCHDVDDDERHKFGDRPKRQAISAEPLLNGAGEFPIVKIPKSSKSRELIKAAILDNDFMKNLEPTQIKETVDCMYPVEYAAGSLIIKEGDVGSIVYVMEERRPPSEEEKARTANPH</sequence>
<dbReference type="GO" id="GO:0005829">
    <property type="term" value="C:cytosol"/>
    <property type="evidence" value="ECO:0007669"/>
    <property type="project" value="TreeGrafter"/>
</dbReference>
<keyword evidence="4" id="KW-1003">Cell membrane</keyword>
<evidence type="ECO:0000256" key="4">
    <source>
        <dbReference type="ARBA" id="ARBA00022475"/>
    </source>
</evidence>
<evidence type="ECO:0000256" key="2">
    <source>
        <dbReference type="ARBA" id="ARBA00004496"/>
    </source>
</evidence>
<evidence type="ECO:0000256" key="1">
    <source>
        <dbReference type="ARBA" id="ARBA00004236"/>
    </source>
</evidence>
<dbReference type="GO" id="GO:0005952">
    <property type="term" value="C:cAMP-dependent protein kinase complex"/>
    <property type="evidence" value="ECO:0007669"/>
    <property type="project" value="InterPro"/>
</dbReference>
<evidence type="ECO:0000256" key="8">
    <source>
        <dbReference type="ARBA" id="ARBA00022737"/>
    </source>
</evidence>
<proteinExistence type="inferred from homology"/>
<keyword evidence="16" id="KW-0808">Transferase</keyword>
<keyword evidence="16" id="KW-0418">Kinase</keyword>
<protein>
    <recommendedName>
        <fullName evidence="13">cAMP-dependent protein kinase type II-alpha regulatory subunit</fullName>
    </recommendedName>
</protein>
<dbReference type="PROSITE" id="PS50042">
    <property type="entry name" value="CNMP_BINDING_3"/>
    <property type="match status" value="1"/>
</dbReference>
<dbReference type="OrthoDB" id="63267at2759"/>
<dbReference type="PANTHER" id="PTHR11635:SF153">
    <property type="entry name" value="CAMP-DEPENDENT PROTEIN KINASE TYPE II-ALPHA REGULATORY SUBUNIT"/>
    <property type="match status" value="1"/>
</dbReference>
<comment type="similarity">
    <text evidence="3">Belongs to the cAMP-dependent kinase regulatory chain family.</text>
</comment>
<dbReference type="InterPro" id="IPR000595">
    <property type="entry name" value="cNMP-bd_dom"/>
</dbReference>
<dbReference type="InterPro" id="IPR050503">
    <property type="entry name" value="cAMP-dep_PK_reg_su-like"/>
</dbReference>
<dbReference type="RefSeq" id="XP_002425283.1">
    <property type="nucleotide sequence ID" value="XM_002425238.1"/>
</dbReference>
<comment type="subcellular location">
    <subcellularLocation>
        <location evidence="1">Cell membrane</location>
    </subcellularLocation>
    <subcellularLocation>
        <location evidence="2">Cytoplasm</location>
    </subcellularLocation>
</comment>
<dbReference type="GO" id="GO:0034236">
    <property type="term" value="F:protein kinase A catalytic subunit binding"/>
    <property type="evidence" value="ECO:0007669"/>
    <property type="project" value="TreeGrafter"/>
</dbReference>
<dbReference type="eggNOG" id="KOG0614">
    <property type="taxonomic scope" value="Eukaryota"/>
</dbReference>
<dbReference type="AlphaFoldDB" id="E0VGN9"/>
<keyword evidence="14" id="KW-0175">Coiled coil</keyword>
<accession>E0VGN9</accession>
<keyword evidence="11" id="KW-0114">cAMP</keyword>
<dbReference type="GO" id="GO:0005886">
    <property type="term" value="C:plasma membrane"/>
    <property type="evidence" value="ECO:0007669"/>
    <property type="project" value="UniProtKB-SubCell"/>
</dbReference>
<dbReference type="EMBL" id="DS235150">
    <property type="protein sequence ID" value="EEB12545.1"/>
    <property type="molecule type" value="Genomic_DNA"/>
</dbReference>
<evidence type="ECO:0000313" key="18">
    <source>
        <dbReference type="Proteomes" id="UP000009046"/>
    </source>
</evidence>
<evidence type="ECO:0000256" key="7">
    <source>
        <dbReference type="ARBA" id="ARBA00022566"/>
    </source>
</evidence>
<dbReference type="GO" id="GO:0016301">
    <property type="term" value="F:kinase activity"/>
    <property type="evidence" value="ECO:0007669"/>
    <property type="project" value="UniProtKB-KW"/>
</dbReference>
<dbReference type="GeneID" id="8240068"/>
<dbReference type="InterPro" id="IPR014710">
    <property type="entry name" value="RmlC-like_jellyroll"/>
</dbReference>
<dbReference type="KEGG" id="phu:Phum_PHUM189910"/>
<dbReference type="CDD" id="cd12086">
    <property type="entry name" value="DD_cGKI-beta"/>
    <property type="match status" value="1"/>
</dbReference>
<comment type="function">
    <text evidence="12">Regulatory subunit of the cAMP-dependent protein kinases involved in cAMP signaling in cells. Type II regulatory chains mediate membrane association by binding to anchoring proteins, including the MAP2 kinase.</text>
</comment>
<evidence type="ECO:0000256" key="11">
    <source>
        <dbReference type="ARBA" id="ARBA00023149"/>
    </source>
</evidence>
<keyword evidence="10" id="KW-0472">Membrane</keyword>
<dbReference type="GO" id="GO:0030552">
    <property type="term" value="F:cAMP binding"/>
    <property type="evidence" value="ECO:0007669"/>
    <property type="project" value="UniProtKB-KW"/>
</dbReference>
<keyword evidence="18" id="KW-1185">Reference proteome</keyword>
<evidence type="ECO:0000256" key="12">
    <source>
        <dbReference type="ARBA" id="ARBA00037198"/>
    </source>
</evidence>
<dbReference type="OMA" id="KFQKPQR"/>
<gene>
    <name evidence="17" type="primary">8240068</name>
    <name evidence="16" type="ORF">Phum_PHUM189910</name>
</gene>
<dbReference type="Gene3D" id="1.20.5.170">
    <property type="match status" value="1"/>
</dbReference>
<dbReference type="SUPFAM" id="SSF51206">
    <property type="entry name" value="cAMP-binding domain-like"/>
    <property type="match status" value="1"/>
</dbReference>
<keyword evidence="8" id="KW-0677">Repeat</keyword>
<evidence type="ECO:0000313" key="16">
    <source>
        <dbReference type="EMBL" id="EEB12545.1"/>
    </source>
</evidence>
<dbReference type="InterPro" id="IPR018490">
    <property type="entry name" value="cNMP-bd_dom_sf"/>
</dbReference>
<feature type="domain" description="Cyclic nucleotide-binding" evidence="15">
    <location>
        <begin position="123"/>
        <end position="165"/>
    </location>
</feature>
<evidence type="ECO:0000256" key="6">
    <source>
        <dbReference type="ARBA" id="ARBA00022553"/>
    </source>
</evidence>
<dbReference type="CTD" id="8240068"/>
<evidence type="ECO:0000256" key="5">
    <source>
        <dbReference type="ARBA" id="ARBA00022490"/>
    </source>
</evidence>
<reference evidence="17" key="3">
    <citation type="submission" date="2021-02" db="UniProtKB">
        <authorList>
            <consortium name="EnsemblMetazoa"/>
        </authorList>
    </citation>
    <scope>IDENTIFICATION</scope>
    <source>
        <strain evidence="17">USDA</strain>
    </source>
</reference>
<evidence type="ECO:0000256" key="14">
    <source>
        <dbReference type="SAM" id="Coils"/>
    </source>
</evidence>
<evidence type="ECO:0000313" key="17">
    <source>
        <dbReference type="EnsemblMetazoa" id="PHUM189910-PA"/>
    </source>
</evidence>
<reference evidence="16" key="1">
    <citation type="submission" date="2007-04" db="EMBL/GenBank/DDBJ databases">
        <title>Annotation of Pediculus humanus corporis strain USDA.</title>
        <authorList>
            <person name="Kirkness E."/>
            <person name="Hannick L."/>
            <person name="Hass B."/>
            <person name="Bruggner R."/>
            <person name="Lawson D."/>
            <person name="Bidwell S."/>
            <person name="Joardar V."/>
            <person name="Caler E."/>
            <person name="Walenz B."/>
            <person name="Inman J."/>
            <person name="Schobel S."/>
            <person name="Galinsky K."/>
            <person name="Amedeo P."/>
            <person name="Strausberg R."/>
        </authorList>
    </citation>
    <scope>NUCLEOTIDE SEQUENCE</scope>
    <source>
        <strain evidence="16">USDA</strain>
    </source>
</reference>
<dbReference type="InParanoid" id="E0VGN9"/>
<keyword evidence="9" id="KW-0547">Nucleotide-binding</keyword>
<dbReference type="EMBL" id="AAZO01002204">
    <property type="status" value="NOT_ANNOTATED_CDS"/>
    <property type="molecule type" value="Genomic_DNA"/>
</dbReference>
<dbReference type="PANTHER" id="PTHR11635">
    <property type="entry name" value="CAMP-DEPENDENT PROTEIN KINASE REGULATORY CHAIN"/>
    <property type="match status" value="1"/>
</dbReference>
<keyword evidence="6" id="KW-0597">Phosphoprotein</keyword>
<dbReference type="HOGENOM" id="CLU_091808_0_0_1"/>
<evidence type="ECO:0000256" key="9">
    <source>
        <dbReference type="ARBA" id="ARBA00022741"/>
    </source>
</evidence>
<keyword evidence="7" id="KW-0116">cAMP-binding</keyword>
<dbReference type="STRING" id="121224.E0VGN9"/>
<keyword evidence="5" id="KW-0963">Cytoplasm</keyword>
<dbReference type="EnsemblMetazoa" id="PHUM189910-RA">
    <property type="protein sequence ID" value="PHUM189910-PA"/>
    <property type="gene ID" value="PHUM189910"/>
</dbReference>
<dbReference type="VEuPathDB" id="VectorBase:PHUM189910"/>
<reference evidence="16" key="2">
    <citation type="submission" date="2007-04" db="EMBL/GenBank/DDBJ databases">
        <title>The genome of the human body louse.</title>
        <authorList>
            <consortium name="The Human Body Louse Genome Consortium"/>
            <person name="Kirkness E."/>
            <person name="Walenz B."/>
            <person name="Hass B."/>
            <person name="Bruggner R."/>
            <person name="Strausberg R."/>
        </authorList>
    </citation>
    <scope>NUCLEOTIDE SEQUENCE</scope>
    <source>
        <strain evidence="16">USDA</strain>
    </source>
</reference>
<dbReference type="Gene3D" id="2.60.120.10">
    <property type="entry name" value="Jelly Rolls"/>
    <property type="match status" value="1"/>
</dbReference>
<evidence type="ECO:0000259" key="15">
    <source>
        <dbReference type="PROSITE" id="PS50042"/>
    </source>
</evidence>
<evidence type="ECO:0000256" key="13">
    <source>
        <dbReference type="ARBA" id="ARBA00041039"/>
    </source>
</evidence>